<name>A0ABQ4E206_9ACTN</name>
<feature type="transmembrane region" description="Helical" evidence="6">
    <location>
        <begin position="380"/>
        <end position="400"/>
    </location>
</feature>
<evidence type="ECO:0000256" key="6">
    <source>
        <dbReference type="SAM" id="Phobius"/>
    </source>
</evidence>
<organism evidence="7 8">
    <name type="scientific">Plantactinospora endophytica</name>
    <dbReference type="NCBI Taxonomy" id="673535"/>
    <lineage>
        <taxon>Bacteria</taxon>
        <taxon>Bacillati</taxon>
        <taxon>Actinomycetota</taxon>
        <taxon>Actinomycetes</taxon>
        <taxon>Micromonosporales</taxon>
        <taxon>Micromonosporaceae</taxon>
        <taxon>Plantactinospora</taxon>
    </lineage>
</organism>
<dbReference type="PANTHER" id="PTHR43385:SF1">
    <property type="entry name" value="RIBOFLAVIN TRANSPORTER RIBJ"/>
    <property type="match status" value="1"/>
</dbReference>
<feature type="transmembrane region" description="Helical" evidence="6">
    <location>
        <begin position="317"/>
        <end position="339"/>
    </location>
</feature>
<keyword evidence="8" id="KW-1185">Reference proteome</keyword>
<reference evidence="7 8" key="1">
    <citation type="submission" date="2021-01" db="EMBL/GenBank/DDBJ databases">
        <title>Whole genome shotgun sequence of Plantactinospora endophytica NBRC 110450.</title>
        <authorList>
            <person name="Komaki H."/>
            <person name="Tamura T."/>
        </authorList>
    </citation>
    <scope>NUCLEOTIDE SEQUENCE [LARGE SCALE GENOMIC DNA]</scope>
    <source>
        <strain evidence="7 8">NBRC 110450</strain>
    </source>
</reference>
<dbReference type="Pfam" id="PF07690">
    <property type="entry name" value="MFS_1"/>
    <property type="match status" value="1"/>
</dbReference>
<feature type="transmembrane region" description="Helical" evidence="6">
    <location>
        <begin position="227"/>
        <end position="253"/>
    </location>
</feature>
<feature type="transmembrane region" description="Helical" evidence="6">
    <location>
        <begin position="259"/>
        <end position="280"/>
    </location>
</feature>
<evidence type="ECO:0000256" key="4">
    <source>
        <dbReference type="ARBA" id="ARBA00022989"/>
    </source>
</evidence>
<feature type="transmembrane region" description="Helical" evidence="6">
    <location>
        <begin position="146"/>
        <end position="169"/>
    </location>
</feature>
<evidence type="ECO:0000256" key="5">
    <source>
        <dbReference type="ARBA" id="ARBA00023136"/>
    </source>
</evidence>
<feature type="transmembrane region" description="Helical" evidence="6">
    <location>
        <begin position="85"/>
        <end position="104"/>
    </location>
</feature>
<comment type="subcellular location">
    <subcellularLocation>
        <location evidence="1">Membrane</location>
        <topology evidence="1">Multi-pass membrane protein</topology>
    </subcellularLocation>
</comment>
<keyword evidence="2" id="KW-0813">Transport</keyword>
<evidence type="ECO:0000256" key="1">
    <source>
        <dbReference type="ARBA" id="ARBA00004141"/>
    </source>
</evidence>
<dbReference type="InterPro" id="IPR036259">
    <property type="entry name" value="MFS_trans_sf"/>
</dbReference>
<protein>
    <submittedName>
        <fullName evidence="7">MFS transporter</fullName>
    </submittedName>
</protein>
<dbReference type="PANTHER" id="PTHR43385">
    <property type="entry name" value="RIBOFLAVIN TRANSPORTER RIBJ"/>
    <property type="match status" value="1"/>
</dbReference>
<evidence type="ECO:0000313" key="7">
    <source>
        <dbReference type="EMBL" id="GIG88382.1"/>
    </source>
</evidence>
<evidence type="ECO:0000256" key="3">
    <source>
        <dbReference type="ARBA" id="ARBA00022692"/>
    </source>
</evidence>
<feature type="transmembrane region" description="Helical" evidence="6">
    <location>
        <begin position="292"/>
        <end position="311"/>
    </location>
</feature>
<dbReference type="Proteomes" id="UP000646749">
    <property type="component" value="Unassembled WGS sequence"/>
</dbReference>
<feature type="transmembrane region" description="Helical" evidence="6">
    <location>
        <begin position="20"/>
        <end position="42"/>
    </location>
</feature>
<feature type="transmembrane region" description="Helical" evidence="6">
    <location>
        <begin position="175"/>
        <end position="196"/>
    </location>
</feature>
<comment type="caution">
    <text evidence="7">The sequence shown here is derived from an EMBL/GenBank/DDBJ whole genome shotgun (WGS) entry which is preliminary data.</text>
</comment>
<dbReference type="EMBL" id="BONW01000016">
    <property type="protein sequence ID" value="GIG88382.1"/>
    <property type="molecule type" value="Genomic_DNA"/>
</dbReference>
<dbReference type="RefSeq" id="WP_203866915.1">
    <property type="nucleotide sequence ID" value="NZ_BONW01000016.1"/>
</dbReference>
<dbReference type="SUPFAM" id="SSF103473">
    <property type="entry name" value="MFS general substrate transporter"/>
    <property type="match status" value="1"/>
</dbReference>
<dbReference type="InterPro" id="IPR011701">
    <property type="entry name" value="MFS"/>
</dbReference>
<keyword evidence="5 6" id="KW-0472">Membrane</keyword>
<sequence>MTAAVPSGGRWYRFPGWRIVAALAVTQMFGYGILYYAFAVLLQPMAASLDASTAVLTGALTTALLAWAGLAVPVGRWLDRHGGRALMTTGSVLATGLLVAWSQVRTVVQLYLVLTGLGLAMAMVLYEAATAVLVSWFEPARRSRALLGMVVVGGFASTVFLPLTGQLVARYDWRTALLVLACGYGLVAVPLHAIVLRRPPRSAASAPRDDPAVRAAVVRAALRDGRFWCLAVAFVAHSGAMSTMTVHLVGFLVHRGHPATFAATVAGLLGVMSVTGRLLLAAAQRGVRLTTLVATIFGIQAVAAFCLPLVAAGRVGAGLAVTAFGLGFGVAGLAAPALLADRYGTAAFGSVAGLLATPVTLVRAVAPLGAAGLLQIAGGYPPVLAAVGGACCVAAVGILARSGTPGPPSLVERPLSERPPVGTPFRRRYWKLII</sequence>
<dbReference type="Gene3D" id="1.20.1250.20">
    <property type="entry name" value="MFS general substrate transporter like domains"/>
    <property type="match status" value="1"/>
</dbReference>
<feature type="transmembrane region" description="Helical" evidence="6">
    <location>
        <begin position="351"/>
        <end position="374"/>
    </location>
</feature>
<keyword evidence="3 6" id="KW-0812">Transmembrane</keyword>
<dbReference type="InterPro" id="IPR052983">
    <property type="entry name" value="MFS_Riboflavin_Transporter"/>
</dbReference>
<evidence type="ECO:0000256" key="2">
    <source>
        <dbReference type="ARBA" id="ARBA00022448"/>
    </source>
</evidence>
<accession>A0ABQ4E206</accession>
<evidence type="ECO:0000313" key="8">
    <source>
        <dbReference type="Proteomes" id="UP000646749"/>
    </source>
</evidence>
<keyword evidence="4 6" id="KW-1133">Transmembrane helix</keyword>
<feature type="transmembrane region" description="Helical" evidence="6">
    <location>
        <begin position="110"/>
        <end position="134"/>
    </location>
</feature>
<proteinExistence type="predicted"/>
<feature type="transmembrane region" description="Helical" evidence="6">
    <location>
        <begin position="54"/>
        <end position="73"/>
    </location>
</feature>
<gene>
    <name evidence="7" type="ORF">Pen02_33180</name>
</gene>